<accession>A0A9X9LMG3</accession>
<dbReference type="AlphaFoldDB" id="A0A9X9LMG3"/>
<evidence type="ECO:0000313" key="2">
    <source>
        <dbReference type="Proteomes" id="UP000269945"/>
    </source>
</evidence>
<name>A0A9X9LMG3_GULGU</name>
<dbReference type="EMBL" id="CYRY02008139">
    <property type="protein sequence ID" value="VCW76943.1"/>
    <property type="molecule type" value="Genomic_DNA"/>
</dbReference>
<feature type="non-terminal residue" evidence="1">
    <location>
        <position position="27"/>
    </location>
</feature>
<evidence type="ECO:0000313" key="1">
    <source>
        <dbReference type="EMBL" id="VCW76943.1"/>
    </source>
</evidence>
<sequence>MLERSSHVSRTEVRNNHVLIYVEQVRV</sequence>
<reference evidence="1 2" key="1">
    <citation type="submission" date="2018-10" db="EMBL/GenBank/DDBJ databases">
        <authorList>
            <person name="Ekblom R."/>
            <person name="Jareborg N."/>
        </authorList>
    </citation>
    <scope>NUCLEOTIDE SEQUENCE [LARGE SCALE GENOMIC DNA]</scope>
    <source>
        <tissue evidence="1">Muscle</tissue>
    </source>
</reference>
<keyword evidence="2" id="KW-1185">Reference proteome</keyword>
<protein>
    <submittedName>
        <fullName evidence="1">Uncharacterized protein</fullName>
    </submittedName>
</protein>
<gene>
    <name evidence="1" type="ORF">BN2614_LOCUS1</name>
</gene>
<organism evidence="1 2">
    <name type="scientific">Gulo gulo</name>
    <name type="common">Wolverine</name>
    <name type="synonym">Gluton</name>
    <dbReference type="NCBI Taxonomy" id="48420"/>
    <lineage>
        <taxon>Eukaryota</taxon>
        <taxon>Metazoa</taxon>
        <taxon>Chordata</taxon>
        <taxon>Craniata</taxon>
        <taxon>Vertebrata</taxon>
        <taxon>Euteleostomi</taxon>
        <taxon>Mammalia</taxon>
        <taxon>Eutheria</taxon>
        <taxon>Laurasiatheria</taxon>
        <taxon>Carnivora</taxon>
        <taxon>Caniformia</taxon>
        <taxon>Musteloidea</taxon>
        <taxon>Mustelidae</taxon>
        <taxon>Guloninae</taxon>
        <taxon>Gulo</taxon>
    </lineage>
</organism>
<proteinExistence type="predicted"/>
<dbReference type="Proteomes" id="UP000269945">
    <property type="component" value="Unassembled WGS sequence"/>
</dbReference>
<comment type="caution">
    <text evidence="1">The sequence shown here is derived from an EMBL/GenBank/DDBJ whole genome shotgun (WGS) entry which is preliminary data.</text>
</comment>